<dbReference type="NCBIfam" id="NF038076">
    <property type="entry name" value="fam_STM4015"/>
    <property type="match status" value="1"/>
</dbReference>
<name>A0ABP9GX09_9ACTN</name>
<comment type="caution">
    <text evidence="1">The sequence shown here is derived from an EMBL/GenBank/DDBJ whole genome shotgun (WGS) entry which is preliminary data.</text>
</comment>
<organism evidence="1 2">
    <name type="scientific">Yinghuangia aomiensis</name>
    <dbReference type="NCBI Taxonomy" id="676205"/>
    <lineage>
        <taxon>Bacteria</taxon>
        <taxon>Bacillati</taxon>
        <taxon>Actinomycetota</taxon>
        <taxon>Actinomycetes</taxon>
        <taxon>Kitasatosporales</taxon>
        <taxon>Streptomycetaceae</taxon>
        <taxon>Yinghuangia</taxon>
    </lineage>
</organism>
<accession>A0ABP9GX09</accession>
<reference evidence="2" key="1">
    <citation type="journal article" date="2019" name="Int. J. Syst. Evol. Microbiol.">
        <title>The Global Catalogue of Microorganisms (GCM) 10K type strain sequencing project: providing services to taxonomists for standard genome sequencing and annotation.</title>
        <authorList>
            <consortium name="The Broad Institute Genomics Platform"/>
            <consortium name="The Broad Institute Genome Sequencing Center for Infectious Disease"/>
            <person name="Wu L."/>
            <person name="Ma J."/>
        </authorList>
    </citation>
    <scope>NUCLEOTIDE SEQUENCE [LARGE SCALE GENOMIC DNA]</scope>
    <source>
        <strain evidence="2">JCM 17986</strain>
    </source>
</reference>
<evidence type="ECO:0000313" key="2">
    <source>
        <dbReference type="Proteomes" id="UP001500466"/>
    </source>
</evidence>
<dbReference type="EMBL" id="BAABHS010000005">
    <property type="protein sequence ID" value="GAA4955503.1"/>
    <property type="molecule type" value="Genomic_DNA"/>
</dbReference>
<proteinExistence type="predicted"/>
<dbReference type="InterPro" id="IPR047722">
    <property type="entry name" value="STM4015-like"/>
</dbReference>
<dbReference type="RefSeq" id="WP_345674681.1">
    <property type="nucleotide sequence ID" value="NZ_BAABHS010000005.1"/>
</dbReference>
<dbReference type="Gene3D" id="3.80.10.10">
    <property type="entry name" value="Ribonuclease Inhibitor"/>
    <property type="match status" value="1"/>
</dbReference>
<keyword evidence="2" id="KW-1185">Reference proteome</keyword>
<gene>
    <name evidence="1" type="ORF">GCM10023205_16750</name>
</gene>
<sequence length="329" mass="35951">MSRYAREERFVGLPVVELPALPNPKGTRADNAAARQAKPLPAAADAAWRLRIDSYPRTEKFAEHVARFLDTVDTAQVSALLVGMWEPGEDSKEAVRLLAGAAERLPGLRHLFFGDITSEENEISWILQCDLTPLFDAFPRLETLIVKGGQDAVLHPVRHVSLRHLEFRTGGLPGNVVRALSASTFPALETLDLWLGVEDYGGTATVRDMDGILRGTGLPALTRLGLMNSEIQDEIAAAVAAAPIVSRLSELDLSMGTLGNEGAEALLTGQPLGHLRTLDLSHHFMSEAMRKRVEAAFSGTGVTLVAYGEQEPDEDEDEDEFWRYVEVSE</sequence>
<evidence type="ECO:0008006" key="3">
    <source>
        <dbReference type="Google" id="ProtNLM"/>
    </source>
</evidence>
<protein>
    <recommendedName>
        <fullName evidence="3">Leucine-rich repeat domain-containing protein</fullName>
    </recommendedName>
</protein>
<dbReference type="InterPro" id="IPR032675">
    <property type="entry name" value="LRR_dom_sf"/>
</dbReference>
<dbReference type="Proteomes" id="UP001500466">
    <property type="component" value="Unassembled WGS sequence"/>
</dbReference>
<evidence type="ECO:0000313" key="1">
    <source>
        <dbReference type="EMBL" id="GAA4955503.1"/>
    </source>
</evidence>
<dbReference type="SUPFAM" id="SSF52047">
    <property type="entry name" value="RNI-like"/>
    <property type="match status" value="1"/>
</dbReference>